<dbReference type="Proteomes" id="UP000019184">
    <property type="component" value="Unassembled WGS sequence"/>
</dbReference>
<proteinExistence type="predicted"/>
<evidence type="ECO:0000313" key="2">
    <source>
        <dbReference type="EMBL" id="CDH45828.1"/>
    </source>
</evidence>
<keyword evidence="3" id="KW-1185">Reference proteome</keyword>
<dbReference type="EMBL" id="CBTK010000213">
    <property type="protein sequence ID" value="CDH45828.1"/>
    <property type="molecule type" value="Genomic_DNA"/>
</dbReference>
<name>A0A7U7J435_9GAMM</name>
<feature type="compositionally biased region" description="Basic and acidic residues" evidence="1">
    <location>
        <begin position="111"/>
        <end position="125"/>
    </location>
</feature>
<evidence type="ECO:0000313" key="3">
    <source>
        <dbReference type="Proteomes" id="UP000019184"/>
    </source>
</evidence>
<accession>A0A7U7J435</accession>
<dbReference type="AlphaFoldDB" id="A0A7U7J435"/>
<gene>
    <name evidence="2" type="ORF">BN874_2900007</name>
</gene>
<reference evidence="2 3" key="1">
    <citation type="journal article" date="2014" name="ISME J.">
        <title>Candidatus Competibacter-lineage genomes retrieved from metagenomes reveal functional metabolic diversity.</title>
        <authorList>
            <person name="McIlroy S.J."/>
            <person name="Albertsen M."/>
            <person name="Andresen E.K."/>
            <person name="Saunders A.M."/>
            <person name="Kristiansen R."/>
            <person name="Stokholm-Bjerregaard M."/>
            <person name="Nielsen K.L."/>
            <person name="Nielsen P.H."/>
        </authorList>
    </citation>
    <scope>NUCLEOTIDE SEQUENCE [LARGE SCALE GENOMIC DNA]</scope>
    <source>
        <strain evidence="2 3">Run_B_J11</strain>
    </source>
</reference>
<organism evidence="2 3">
    <name type="scientific">Candidatus Contendobacter odensis Run_B_J11</name>
    <dbReference type="NCBI Taxonomy" id="1400861"/>
    <lineage>
        <taxon>Bacteria</taxon>
        <taxon>Pseudomonadati</taxon>
        <taxon>Pseudomonadota</taxon>
        <taxon>Gammaproteobacteria</taxon>
        <taxon>Candidatus Competibacteraceae</taxon>
        <taxon>Candidatus Contendibacter</taxon>
    </lineage>
</organism>
<comment type="caution">
    <text evidence="2">The sequence shown here is derived from an EMBL/GenBank/DDBJ whole genome shotgun (WGS) entry which is preliminary data.</text>
</comment>
<protein>
    <submittedName>
        <fullName evidence="2">Uncharacterized protein</fullName>
    </submittedName>
</protein>
<feature type="region of interest" description="Disordered" evidence="1">
    <location>
        <begin position="111"/>
        <end position="136"/>
    </location>
</feature>
<sequence>MEDEPSKFFVRAAFQRVLNLLKLHGILLKGDRPGSPPGTGSIPGGLKLHGIKAVRVRLDPGLRHRAGKDKPALWPYPHRLPGADGAQGHPRLSGLQHADDFVAVARPLSERHGPEDPHVFHHSDIRPSGGPERSLEVCGNPLIQRSNGAATAQGDHSNPH</sequence>
<evidence type="ECO:0000256" key="1">
    <source>
        <dbReference type="SAM" id="MobiDB-lite"/>
    </source>
</evidence>